<dbReference type="Gene3D" id="2.60.40.10">
    <property type="entry name" value="Immunoglobulins"/>
    <property type="match status" value="1"/>
</dbReference>
<evidence type="ECO:0000256" key="3">
    <source>
        <dbReference type="ARBA" id="ARBA00022801"/>
    </source>
</evidence>
<dbReference type="Gene3D" id="2.60.120.260">
    <property type="entry name" value="Galactose-binding domain-like"/>
    <property type="match status" value="2"/>
</dbReference>
<dbReference type="Gene3D" id="1.50.10.10">
    <property type="match status" value="1"/>
</dbReference>
<reference evidence="8 9" key="1">
    <citation type="submission" date="2015-09" db="EMBL/GenBank/DDBJ databases">
        <authorList>
            <consortium name="Pathogen Informatics"/>
        </authorList>
    </citation>
    <scope>NUCLEOTIDE SEQUENCE [LARGE SCALE GENOMIC DNA]</scope>
    <source>
        <strain evidence="8 9">2789STDY5834885</strain>
    </source>
</reference>
<dbReference type="SUPFAM" id="SSF48208">
    <property type="entry name" value="Six-hairpin glycosidases"/>
    <property type="match status" value="1"/>
</dbReference>
<dbReference type="Pfam" id="PF05592">
    <property type="entry name" value="Bac_rhamnosid"/>
    <property type="match status" value="1"/>
</dbReference>
<feature type="domain" description="Alpha-L-rhamnosidase concanavalin-like" evidence="4">
    <location>
        <begin position="315"/>
        <end position="411"/>
    </location>
</feature>
<dbReference type="PANTHER" id="PTHR33307">
    <property type="entry name" value="ALPHA-RHAMNOSIDASE (EUROFUNG)"/>
    <property type="match status" value="1"/>
</dbReference>
<evidence type="ECO:0000259" key="7">
    <source>
        <dbReference type="Pfam" id="PF17390"/>
    </source>
</evidence>
<dbReference type="GO" id="GO:0030596">
    <property type="term" value="F:alpha-L-rhamnosidase activity"/>
    <property type="evidence" value="ECO:0007669"/>
    <property type="project" value="UniProtKB-EC"/>
</dbReference>
<dbReference type="GO" id="GO:0005975">
    <property type="term" value="P:carbohydrate metabolic process"/>
    <property type="evidence" value="ECO:0007669"/>
    <property type="project" value="InterPro"/>
</dbReference>
<dbReference type="InterPro" id="IPR008928">
    <property type="entry name" value="6-hairpin_glycosidase_sf"/>
</dbReference>
<dbReference type="PANTHER" id="PTHR33307:SF6">
    <property type="entry name" value="ALPHA-RHAMNOSIDASE (EUROFUNG)-RELATED"/>
    <property type="match status" value="1"/>
</dbReference>
<protein>
    <recommendedName>
        <fullName evidence="2">alpha-L-rhamnosidase</fullName>
        <ecNumber evidence="2">3.2.1.40</ecNumber>
    </recommendedName>
</protein>
<evidence type="ECO:0000256" key="1">
    <source>
        <dbReference type="ARBA" id="ARBA00001445"/>
    </source>
</evidence>
<evidence type="ECO:0000313" key="8">
    <source>
        <dbReference type="EMBL" id="CUP73643.1"/>
    </source>
</evidence>
<accession>A0A174QK94</accession>
<evidence type="ECO:0000259" key="6">
    <source>
        <dbReference type="Pfam" id="PF17389"/>
    </source>
</evidence>
<dbReference type="PIRSF" id="PIRSF010631">
    <property type="entry name" value="A-rhamnsds"/>
    <property type="match status" value="1"/>
</dbReference>
<keyword evidence="3" id="KW-0378">Hydrolase</keyword>
<evidence type="ECO:0000259" key="4">
    <source>
        <dbReference type="Pfam" id="PF05592"/>
    </source>
</evidence>
<dbReference type="Pfam" id="PF17389">
    <property type="entry name" value="Bac_rhamnosid6H"/>
    <property type="match status" value="1"/>
</dbReference>
<comment type="catalytic activity">
    <reaction evidence="1">
        <text>Hydrolysis of terminal non-reducing alpha-L-rhamnose residues in alpha-L-rhamnosides.</text>
        <dbReference type="EC" id="3.2.1.40"/>
    </reaction>
</comment>
<feature type="domain" description="Bacterial alpha-L-rhamnosidase N-terminal" evidence="5">
    <location>
        <begin position="135"/>
        <end position="280"/>
    </location>
</feature>
<evidence type="ECO:0000256" key="2">
    <source>
        <dbReference type="ARBA" id="ARBA00012652"/>
    </source>
</evidence>
<dbReference type="EMBL" id="CZAL01000015">
    <property type="protein sequence ID" value="CUP73643.1"/>
    <property type="molecule type" value="Genomic_DNA"/>
</dbReference>
<gene>
    <name evidence="8" type="ORF">ERS852498_02691</name>
</gene>
<evidence type="ECO:0000259" key="5">
    <source>
        <dbReference type="Pfam" id="PF08531"/>
    </source>
</evidence>
<organism evidence="8 9">
    <name type="scientific">Fusicatenibacter saccharivorans</name>
    <dbReference type="NCBI Taxonomy" id="1150298"/>
    <lineage>
        <taxon>Bacteria</taxon>
        <taxon>Bacillati</taxon>
        <taxon>Bacillota</taxon>
        <taxon>Clostridia</taxon>
        <taxon>Lachnospirales</taxon>
        <taxon>Lachnospiraceae</taxon>
        <taxon>Fusicatenibacter</taxon>
    </lineage>
</organism>
<dbReference type="InterPro" id="IPR013737">
    <property type="entry name" value="Bac_rhamnosid_N"/>
</dbReference>
<proteinExistence type="predicted"/>
<dbReference type="InterPro" id="IPR012341">
    <property type="entry name" value="6hp_glycosidase-like_sf"/>
</dbReference>
<dbReference type="InterPro" id="IPR013783">
    <property type="entry name" value="Ig-like_fold"/>
</dbReference>
<dbReference type="Gene3D" id="2.60.420.10">
    <property type="entry name" value="Maltose phosphorylase, domain 3"/>
    <property type="match status" value="1"/>
</dbReference>
<evidence type="ECO:0000313" key="9">
    <source>
        <dbReference type="Proteomes" id="UP000095709"/>
    </source>
</evidence>
<dbReference type="AlphaFoldDB" id="A0A174QK94"/>
<feature type="domain" description="Alpha-L-rhamnosidase C-terminal" evidence="7">
    <location>
        <begin position="765"/>
        <end position="833"/>
    </location>
</feature>
<dbReference type="InterPro" id="IPR035396">
    <property type="entry name" value="Bac_rhamnosid6H"/>
</dbReference>
<dbReference type="InterPro" id="IPR016007">
    <property type="entry name" value="Alpha_rhamnosid"/>
</dbReference>
<dbReference type="Pfam" id="PF08531">
    <property type="entry name" value="Bac_rhamnosid_N"/>
    <property type="match status" value="1"/>
</dbReference>
<dbReference type="Proteomes" id="UP000095709">
    <property type="component" value="Unassembled WGS sequence"/>
</dbReference>
<dbReference type="Pfam" id="PF25788">
    <property type="entry name" value="Ig_Rha78A_N"/>
    <property type="match status" value="1"/>
</dbReference>
<dbReference type="InterPro" id="IPR008902">
    <property type="entry name" value="Rhamnosid_concanavalin"/>
</dbReference>
<dbReference type="Pfam" id="PF17390">
    <property type="entry name" value="Bac_rhamnosid_C"/>
    <property type="match status" value="1"/>
</dbReference>
<name>A0A174QK94_9FIRM</name>
<dbReference type="InterPro" id="IPR035398">
    <property type="entry name" value="Bac_rhamnosid_C"/>
</dbReference>
<sequence length="936" mass="106901">MNQIYAAKTNHITNPVGFLLNPVVFSWKVRECRGKNQRCARILVAKDETFADVLWDTGEAKLDSLAVKAEMNLEPCTRYYWKVIVTTDADEVLESDVQFFETAKRDEPWVGKWITCDSRMERHPIFSKRIIPRGKVKKARLYLCGLGLYEAYFTDGEKTETDILKSAKIGEEYLTPYCNNYNQWLQYQTYDVTAQMQREGVLSVLLGNGWYKGRFGLNQTEQKGFYGDEWKLLVEVHLEYEDGTQEIIGTDDTWEVTRSNLFFSNIYDGEKRDDTLEPVEPVSAQLAEAPQGRLTERLSLPVTVHEQFTPKELIHTPKDEWVFDLGQEITGIFKLHVHEPKGKEIRIQTGEILQDGCFYNENLRTALSEYVYISDGEEKDIVPHFTFYGYRYVKISGVTNVSCEDFTGMALYSDYEGTGSIQTGNELVNQLISNVEWGMKDNFLDVPTDCPQRDERMGWTGDTQVFSGTACYLADTYAFYRKYLYDLYKEQLIAGGMVPEVVPTFGPSKCSCAWGDAACIVPWNVYLFSGDAAILEQQFDSMKAWVDYIRKVDGEHHGWRHSFHYGDWLALDRVGAAAGNVYGATDEGYIADIYYAASAELTAKAAAVLGRKEEEKQYREIAEKQWRVVKEEYFTPTGRCAEKTQTGLLLALKYHLSEDEELTREMLKKLFRESRNKLNTGFVGTSLLCNVLTDNGMTDTAYRLLLNEEYPGWLHEVKLGATTVWERWNSLDEDGKISSTGMNSLNHYSYGAILEWMFRHVGGIHLLEESPGGRRIAICPNVHYDLRRAEAVYDSAVGQYACSWEIMEDNRIRIKITIPFGGEGEVRLPHAPEILFEDKTNPLFATVVNGICYITAGNYEVVYEATEKLKKIYSVESKLEDLLNHPQIRAFLSTMTEVDMIPDAVYGLSFRQVAEMFSGPMDEGQTEMLNTALSQY</sequence>
<feature type="domain" description="Alpha-L-rhamnosidase six-hairpin glycosidase" evidence="6">
    <location>
        <begin position="418"/>
        <end position="761"/>
    </location>
</feature>
<dbReference type="EC" id="3.2.1.40" evidence="2"/>
<dbReference type="RefSeq" id="WP_055267552.1">
    <property type="nucleotide sequence ID" value="NZ_CZAL01000015.1"/>
</dbReference>